<dbReference type="RefSeq" id="WP_363800565.1">
    <property type="nucleotide sequence ID" value="NZ_CP159925.1"/>
</dbReference>
<gene>
    <name evidence="1" type="primary">qatC</name>
    <name evidence="1" type="ORF">ABU614_10725</name>
</gene>
<evidence type="ECO:0000313" key="1">
    <source>
        <dbReference type="EMBL" id="XCO77225.1"/>
    </source>
</evidence>
<dbReference type="Gene3D" id="3.40.50.620">
    <property type="entry name" value="HUPs"/>
    <property type="match status" value="1"/>
</dbReference>
<name>A0AAU8N171_9GAMM</name>
<dbReference type="NCBIfam" id="NF041925">
    <property type="entry name" value="QatC"/>
    <property type="match status" value="1"/>
</dbReference>
<protein>
    <submittedName>
        <fullName evidence="1">Qat anti-phage system QueC-like protein QatC</fullName>
    </submittedName>
</protein>
<accession>A0AAU8N171</accession>
<organism evidence="1">
    <name type="scientific">Lysobacter firmicutimachus</name>
    <dbReference type="NCBI Taxonomy" id="1792846"/>
    <lineage>
        <taxon>Bacteria</taxon>
        <taxon>Pseudomonadati</taxon>
        <taxon>Pseudomonadota</taxon>
        <taxon>Gammaproteobacteria</taxon>
        <taxon>Lysobacterales</taxon>
        <taxon>Lysobacteraceae</taxon>
        <taxon>Lysobacter</taxon>
    </lineage>
</organism>
<proteinExistence type="predicted"/>
<dbReference type="AlphaFoldDB" id="A0AAU8N171"/>
<reference evidence="1" key="1">
    <citation type="submission" date="2024-06" db="EMBL/GenBank/DDBJ databases">
        <authorList>
            <person name="Li S."/>
        </authorList>
    </citation>
    <scope>NUCLEOTIDE SEQUENCE</scope>
    <source>
        <strain evidence="1">SR10</strain>
    </source>
</reference>
<dbReference type="InterPro" id="IPR014729">
    <property type="entry name" value="Rossmann-like_a/b/a_fold"/>
</dbReference>
<dbReference type="InterPro" id="IPR049676">
    <property type="entry name" value="QatC"/>
</dbReference>
<dbReference type="EMBL" id="CP159925">
    <property type="protein sequence ID" value="XCO77225.1"/>
    <property type="molecule type" value="Genomic_DNA"/>
</dbReference>
<dbReference type="SUPFAM" id="SSF52402">
    <property type="entry name" value="Adenine nucleotide alpha hydrolases-like"/>
    <property type="match status" value="1"/>
</dbReference>
<sequence>MSRQAIVLRVGADDTKAVRPRLAGAHVTDIHFDGLADIDHLLGGMLGKLEKLSLQPSEMSLDLALLAAAVTAADTRVERGVEAQDGWTRELEVCIPVRDLQAWVDVTPLLEKTLNFLTGDIWALSFRARARSVERILEPFTETHAEKPTSVCLFSGGLDSFIGAVDLLAEGQSVLLVSHYWDSVTSKHQELCLTALEERFKDVPFYSVRARVGFAKGTVDGNLMENTLRGRSFLFFALAAMAADAIGEEVTIHVPENGLISLNVPLDPLRLGSLSTRTTHPYYMARFNDLLAKLGLGCSLHNAYRHMTKGEMVEQCADQKLLRAQAANTISCSSPANSRFSPDEERRQSKNCGHCVPCLIRRAALKRGFGKDETDYQLIDLEETILDSKKAEGQHVRSFQVAIARLRGKPDRARFDIHKPGPLIDFPDDWADYEAVYRDGLEEVASLLENVEARPLD</sequence>